<accession>A0ABU8S6M1</accession>
<organism evidence="2 3">
    <name type="scientific">Novosphingobium aquae</name>
    <dbReference type="NCBI Taxonomy" id="3133435"/>
    <lineage>
        <taxon>Bacteria</taxon>
        <taxon>Pseudomonadati</taxon>
        <taxon>Pseudomonadota</taxon>
        <taxon>Alphaproteobacteria</taxon>
        <taxon>Sphingomonadales</taxon>
        <taxon>Sphingomonadaceae</taxon>
        <taxon>Novosphingobium</taxon>
    </lineage>
</organism>
<gene>
    <name evidence="2" type="ORF">WG900_06040</name>
</gene>
<dbReference type="Proteomes" id="UP001379235">
    <property type="component" value="Unassembled WGS sequence"/>
</dbReference>
<feature type="chain" id="PRO_5045687881" evidence="1">
    <location>
        <begin position="27"/>
        <end position="49"/>
    </location>
</feature>
<evidence type="ECO:0000313" key="2">
    <source>
        <dbReference type="EMBL" id="MEJ6009475.1"/>
    </source>
</evidence>
<name>A0ABU8S6M1_9SPHN</name>
<protein>
    <submittedName>
        <fullName evidence="2">Uncharacterized protein</fullName>
    </submittedName>
</protein>
<dbReference type="EMBL" id="JBBHJY010000002">
    <property type="protein sequence ID" value="MEJ6009475.1"/>
    <property type="molecule type" value="Genomic_DNA"/>
</dbReference>
<keyword evidence="3" id="KW-1185">Reference proteome</keyword>
<proteinExistence type="predicted"/>
<comment type="caution">
    <text evidence="2">The sequence shown here is derived from an EMBL/GenBank/DDBJ whole genome shotgun (WGS) entry which is preliminary data.</text>
</comment>
<sequence length="49" mass="4920">MTEANSFSSRLAAAASALMLSLVLFTNTVSTPAEVSNVNLASAYVGAVA</sequence>
<dbReference type="RefSeq" id="WP_339965551.1">
    <property type="nucleotide sequence ID" value="NZ_JBBHJY010000002.1"/>
</dbReference>
<reference evidence="2 3" key="1">
    <citation type="submission" date="2024-03" db="EMBL/GenBank/DDBJ databases">
        <authorList>
            <person name="Jo J.-H."/>
        </authorList>
    </citation>
    <scope>NUCLEOTIDE SEQUENCE [LARGE SCALE GENOMIC DNA]</scope>
    <source>
        <strain evidence="2 3">AS3R-12</strain>
    </source>
</reference>
<keyword evidence="1" id="KW-0732">Signal</keyword>
<feature type="signal peptide" evidence="1">
    <location>
        <begin position="1"/>
        <end position="26"/>
    </location>
</feature>
<evidence type="ECO:0000256" key="1">
    <source>
        <dbReference type="SAM" id="SignalP"/>
    </source>
</evidence>
<evidence type="ECO:0000313" key="3">
    <source>
        <dbReference type="Proteomes" id="UP001379235"/>
    </source>
</evidence>